<proteinExistence type="predicted"/>
<dbReference type="PANTHER" id="PTHR43268:SF6">
    <property type="entry name" value="THIOSULFATE SULFURTRANSFERASE_RHODANESE-LIKE DOMAIN-CONTAINING PROTEIN 2"/>
    <property type="match status" value="1"/>
</dbReference>
<name>A0A811RJ57_9POAL</name>
<dbReference type="Proteomes" id="UP000604825">
    <property type="component" value="Unassembled WGS sequence"/>
</dbReference>
<evidence type="ECO:0000259" key="1">
    <source>
        <dbReference type="Pfam" id="PF03959"/>
    </source>
</evidence>
<dbReference type="InterPro" id="IPR036873">
    <property type="entry name" value="Rhodanese-like_dom_sf"/>
</dbReference>
<comment type="caution">
    <text evidence="4">The sequence shown here is derived from an EMBL/GenBank/DDBJ whole genome shotgun (WGS) entry which is preliminary data.</text>
</comment>
<evidence type="ECO:0008006" key="6">
    <source>
        <dbReference type="Google" id="ProtNLM"/>
    </source>
</evidence>
<reference evidence="4" key="1">
    <citation type="submission" date="2020-10" db="EMBL/GenBank/DDBJ databases">
        <authorList>
            <person name="Han B."/>
            <person name="Lu T."/>
            <person name="Zhao Q."/>
            <person name="Huang X."/>
            <person name="Zhao Y."/>
        </authorList>
    </citation>
    <scope>NUCLEOTIDE SEQUENCE</scope>
</reference>
<dbReference type="Pfam" id="PF03959">
    <property type="entry name" value="FSH1"/>
    <property type="match status" value="1"/>
</dbReference>
<dbReference type="InterPro" id="IPR020936">
    <property type="entry name" value="TrhO"/>
</dbReference>
<dbReference type="Gene3D" id="3.40.250.10">
    <property type="entry name" value="Rhodanese-like domain"/>
    <property type="match status" value="1"/>
</dbReference>
<dbReference type="InterPro" id="IPR040503">
    <property type="entry name" value="TRHO_N"/>
</dbReference>
<dbReference type="Pfam" id="PF17773">
    <property type="entry name" value="UPF0176_N"/>
    <property type="match status" value="1"/>
</dbReference>
<evidence type="ECO:0000313" key="5">
    <source>
        <dbReference type="Proteomes" id="UP000604825"/>
    </source>
</evidence>
<dbReference type="Gene3D" id="3.40.50.1820">
    <property type="entry name" value="alpha/beta hydrolase"/>
    <property type="match status" value="1"/>
</dbReference>
<dbReference type="Gene3D" id="3.30.70.100">
    <property type="match status" value="1"/>
</dbReference>
<organism evidence="4 5">
    <name type="scientific">Miscanthus lutarioriparius</name>
    <dbReference type="NCBI Taxonomy" id="422564"/>
    <lineage>
        <taxon>Eukaryota</taxon>
        <taxon>Viridiplantae</taxon>
        <taxon>Streptophyta</taxon>
        <taxon>Embryophyta</taxon>
        <taxon>Tracheophyta</taxon>
        <taxon>Spermatophyta</taxon>
        <taxon>Magnoliopsida</taxon>
        <taxon>Liliopsida</taxon>
        <taxon>Poales</taxon>
        <taxon>Poaceae</taxon>
        <taxon>PACMAD clade</taxon>
        <taxon>Panicoideae</taxon>
        <taxon>Andropogonodae</taxon>
        <taxon>Andropogoneae</taxon>
        <taxon>Saccharinae</taxon>
        <taxon>Miscanthus</taxon>
    </lineage>
</organism>
<keyword evidence="5" id="KW-1185">Reference proteome</keyword>
<evidence type="ECO:0000259" key="3">
    <source>
        <dbReference type="Pfam" id="PF17773"/>
    </source>
</evidence>
<dbReference type="AlphaFoldDB" id="A0A811RJ57"/>
<feature type="domain" description="Rhodanase C-terminal" evidence="2">
    <location>
        <begin position="178"/>
        <end position="243"/>
    </location>
</feature>
<accession>A0A811RJ57</accession>
<protein>
    <recommendedName>
        <fullName evidence="6">Rhodanese domain-containing protein</fullName>
    </recommendedName>
</protein>
<dbReference type="PANTHER" id="PTHR43268">
    <property type="entry name" value="THIOSULFATE SULFURTRANSFERASE/RHODANESE-LIKE DOMAIN-CONTAINING PROTEIN 2"/>
    <property type="match status" value="1"/>
</dbReference>
<dbReference type="Pfam" id="PF12368">
    <property type="entry name" value="Rhodanese_C"/>
    <property type="match status" value="1"/>
</dbReference>
<dbReference type="OrthoDB" id="25002at2759"/>
<dbReference type="FunFam" id="3.40.50.1820:FF:000073">
    <property type="entry name" value="esterase OVCA2 isoform X6"/>
    <property type="match status" value="1"/>
</dbReference>
<dbReference type="InterPro" id="IPR005645">
    <property type="entry name" value="FSH-like_dom"/>
</dbReference>
<dbReference type="InterPro" id="IPR029058">
    <property type="entry name" value="AB_hydrolase_fold"/>
</dbReference>
<dbReference type="InterPro" id="IPR022111">
    <property type="entry name" value="Rhodanese_C"/>
</dbReference>
<evidence type="ECO:0000313" key="4">
    <source>
        <dbReference type="EMBL" id="CAD6269834.1"/>
    </source>
</evidence>
<evidence type="ECO:0000259" key="2">
    <source>
        <dbReference type="Pfam" id="PF12368"/>
    </source>
</evidence>
<feature type="domain" description="tRNA uridine(34) hydroxylase N-terminal" evidence="3">
    <location>
        <begin position="19"/>
        <end position="97"/>
    </location>
</feature>
<sequence>MDATGQQEQHTGNGGGDRYGVLLYYKYAEVPDAAELAAFYEAHCSGLALVGRVRVGPDGVNATLGGRMTALEKHVAELSSNALFEGTDFKLASCDDPVDERELVTLCSNPTSAPPEISSAGRHLSAAEFHSVLQNVAGTSLDAVAYAEKKEVVVLDARNLFGGIQRYLEQFPDGGYFEGKNFVFDHRISVGSLKENILGACLICGSSFDDYSSRCRCSHCRMLVLVCTTCQDSTKEYACELCQKNGKEPCQISTRQDCKIQIGLFESFEKPSISNHNAANKVPWSDGNEQLKRLRILCLHGFRQNASSFKGRTSALAKKLKHIAELVFVDAPHELSFVYQPIQGHCSDKPSPLSVTPKRKFAWLIAPNSHCNPEQDWRAADVPFDPLQYQQQTEGFEESYTYLENAISHMGSFDGILGFSQGAAMAALFCRQQQKICGSPKFRFGMFCSGYPAPVGDFGNEPIKLPSLHCFGNGDGHDRQIANRASAELAGLFDQDCCSVVEHDMGHIIPTRSPYIDRIKDFLSSFL</sequence>
<dbReference type="SUPFAM" id="SSF53474">
    <property type="entry name" value="alpha/beta-Hydrolases"/>
    <property type="match status" value="1"/>
</dbReference>
<feature type="domain" description="Serine hydrolase" evidence="1">
    <location>
        <begin position="293"/>
        <end position="518"/>
    </location>
</feature>
<dbReference type="EMBL" id="CAJGYO010000015">
    <property type="protein sequence ID" value="CAD6269834.1"/>
    <property type="molecule type" value="Genomic_DNA"/>
</dbReference>
<gene>
    <name evidence="4" type="ORF">NCGR_LOCUS53132</name>
</gene>